<dbReference type="EMBL" id="KZ678488">
    <property type="protein sequence ID" value="PSR82026.1"/>
    <property type="molecule type" value="Genomic_DNA"/>
</dbReference>
<protein>
    <submittedName>
        <fullName evidence="3">Purine nucleoside permease</fullName>
    </submittedName>
</protein>
<proteinExistence type="predicted"/>
<evidence type="ECO:0000256" key="2">
    <source>
        <dbReference type="SAM" id="SignalP"/>
    </source>
</evidence>
<keyword evidence="4" id="KW-1185">Reference proteome</keyword>
<feature type="compositionally biased region" description="Basic and acidic residues" evidence="1">
    <location>
        <begin position="401"/>
        <end position="421"/>
    </location>
</feature>
<dbReference type="PANTHER" id="PTHR38643">
    <property type="entry name" value="PURINE NUCLEOSIDE PERMEASE C285.05-RELATED"/>
    <property type="match status" value="1"/>
</dbReference>
<dbReference type="AlphaFoldDB" id="A0A2T3A333"/>
<keyword evidence="2" id="KW-0732">Signal</keyword>
<organism evidence="3 4">
    <name type="scientific">Coniella lustricola</name>
    <dbReference type="NCBI Taxonomy" id="2025994"/>
    <lineage>
        <taxon>Eukaryota</taxon>
        <taxon>Fungi</taxon>
        <taxon>Dikarya</taxon>
        <taxon>Ascomycota</taxon>
        <taxon>Pezizomycotina</taxon>
        <taxon>Sordariomycetes</taxon>
        <taxon>Sordariomycetidae</taxon>
        <taxon>Diaporthales</taxon>
        <taxon>Schizoparmaceae</taxon>
        <taxon>Coniella</taxon>
    </lineage>
</organism>
<reference evidence="3 4" key="1">
    <citation type="journal article" date="2018" name="Mycol. Prog.">
        <title>Coniella lustricola, a new species from submerged detritus.</title>
        <authorList>
            <person name="Raudabaugh D.B."/>
            <person name="Iturriaga T."/>
            <person name="Carver A."/>
            <person name="Mondo S."/>
            <person name="Pangilinan J."/>
            <person name="Lipzen A."/>
            <person name="He G."/>
            <person name="Amirebrahimi M."/>
            <person name="Grigoriev I.V."/>
            <person name="Miller A.N."/>
        </authorList>
    </citation>
    <scope>NUCLEOTIDE SEQUENCE [LARGE SCALE GENOMIC DNA]</scope>
    <source>
        <strain evidence="3 4">B22-T-1</strain>
    </source>
</reference>
<dbReference type="GO" id="GO:0055085">
    <property type="term" value="P:transmembrane transport"/>
    <property type="evidence" value="ECO:0007669"/>
    <property type="project" value="InterPro"/>
</dbReference>
<evidence type="ECO:0000256" key="1">
    <source>
        <dbReference type="SAM" id="MobiDB-lite"/>
    </source>
</evidence>
<dbReference type="STRING" id="2025994.A0A2T3A333"/>
<feature type="signal peptide" evidence="2">
    <location>
        <begin position="1"/>
        <end position="24"/>
    </location>
</feature>
<dbReference type="PANTHER" id="PTHR38643:SF1">
    <property type="entry name" value="PURINE NUCLEOSIDE PERMEASE C285.05-RELATED"/>
    <property type="match status" value="1"/>
</dbReference>
<accession>A0A2T3A333</accession>
<name>A0A2T3A333_9PEZI</name>
<evidence type="ECO:0000313" key="3">
    <source>
        <dbReference type="EMBL" id="PSR82026.1"/>
    </source>
</evidence>
<feature type="region of interest" description="Disordered" evidence="1">
    <location>
        <begin position="384"/>
        <end position="448"/>
    </location>
</feature>
<dbReference type="InterPro" id="IPR009486">
    <property type="entry name" value="Pur_nuclsid_perm"/>
</dbReference>
<dbReference type="GO" id="GO:0005783">
    <property type="term" value="C:endoplasmic reticulum"/>
    <property type="evidence" value="ECO:0007669"/>
    <property type="project" value="TreeGrafter"/>
</dbReference>
<dbReference type="Pfam" id="PF06516">
    <property type="entry name" value="NUP"/>
    <property type="match status" value="1"/>
</dbReference>
<feature type="chain" id="PRO_5015655570" evidence="2">
    <location>
        <begin position="25"/>
        <end position="448"/>
    </location>
</feature>
<dbReference type="InParanoid" id="A0A2T3A333"/>
<gene>
    <name evidence="3" type="ORF">BD289DRAFT_461885</name>
</gene>
<sequence>MRFLSSVLSALLATGQLAASAATAQEPRSSVVEARYRKIAPKFFIISMFSPEADIWYENLPSSGLGDLLAVNVSAPGLSMLFPHVHCTEDLQICQVTTGESEINAATTIASVVLSGKFDLTSTYFMIAGIAGVSPAWSTLGGVALSRYAVQVALQYEFDAREMPENFTTGYFGFDTYLPNTFPGEWYGTEVFELNDDLRQLALGMASKANLSDTTTAAAYRERYAASSENFTAGTLPPSVVLCDTATSDVYYSGNLLAHSFDNTTTLWTNGTGNYCMTAQEDNATLEVMLRMAIEGLVDFSRIILMRTGSDFDRPPPGVSAYDHLLIMDQDGFEIAIENIYNAGVEILKGVLDGWNSTFEKGVAPSNYIGDVFGSLGGEPDFGSGSLTNGTGVLPDGETGDLEKRELDAPKHASTKRAAETKRRRVLQGRKAAQGLPLMKVRAPSHST</sequence>
<evidence type="ECO:0000313" key="4">
    <source>
        <dbReference type="Proteomes" id="UP000241462"/>
    </source>
</evidence>
<dbReference type="OrthoDB" id="2331083at2759"/>
<dbReference type="Proteomes" id="UP000241462">
    <property type="component" value="Unassembled WGS sequence"/>
</dbReference>